<reference evidence="1" key="2">
    <citation type="journal article" date="2022" name="Microbiol. Resour. Announc.">
        <title>Metagenome Sequencing to Explore Phylogenomics of Terrestrial Cyanobacteria.</title>
        <authorList>
            <person name="Ward R.D."/>
            <person name="Stajich J.E."/>
            <person name="Johansen J.R."/>
            <person name="Huntemann M."/>
            <person name="Clum A."/>
            <person name="Foster B."/>
            <person name="Foster B."/>
            <person name="Roux S."/>
            <person name="Palaniappan K."/>
            <person name="Varghese N."/>
            <person name="Mukherjee S."/>
            <person name="Reddy T.B.K."/>
            <person name="Daum C."/>
            <person name="Copeland A."/>
            <person name="Chen I.A."/>
            <person name="Ivanova N.N."/>
            <person name="Kyrpides N.C."/>
            <person name="Shapiro N."/>
            <person name="Eloe-Fadrosh E.A."/>
            <person name="Pietrasiak N."/>
        </authorList>
    </citation>
    <scope>NUCLEOTIDE SEQUENCE</scope>
    <source>
        <strain evidence="1">CPER-KK1</strain>
    </source>
</reference>
<protein>
    <submittedName>
        <fullName evidence="1">Uncharacterized protein</fullName>
    </submittedName>
</protein>
<gene>
    <name evidence="1" type="ORF">KME25_31765</name>
</gene>
<dbReference type="EMBL" id="JAHHIF010000077">
    <property type="protein sequence ID" value="MBW4548946.1"/>
    <property type="molecule type" value="Genomic_DNA"/>
</dbReference>
<evidence type="ECO:0000313" key="2">
    <source>
        <dbReference type="Proteomes" id="UP000753908"/>
    </source>
</evidence>
<dbReference type="Proteomes" id="UP000753908">
    <property type="component" value="Unassembled WGS sequence"/>
</dbReference>
<sequence length="111" mass="12487">MSTFKLAHYLFSQRVKRFGSEGNVITGQRSRSCLNAPVSDCSLSSLGKRSLFFSKNCIRGTTSGDREIQQHRLEDFPKKESSLSKAFCTTSDLYLNLRATENGDLSSNRIR</sequence>
<name>A0A951PSG5_9CYAN</name>
<accession>A0A951PSG5</accession>
<dbReference type="AlphaFoldDB" id="A0A951PSG5"/>
<evidence type="ECO:0000313" key="1">
    <source>
        <dbReference type="EMBL" id="MBW4548946.1"/>
    </source>
</evidence>
<comment type="caution">
    <text evidence="1">The sequence shown here is derived from an EMBL/GenBank/DDBJ whole genome shotgun (WGS) entry which is preliminary data.</text>
</comment>
<reference evidence="1" key="1">
    <citation type="submission" date="2021-05" db="EMBL/GenBank/DDBJ databases">
        <authorList>
            <person name="Pietrasiak N."/>
            <person name="Ward R."/>
            <person name="Stajich J.E."/>
            <person name="Kurbessoian T."/>
        </authorList>
    </citation>
    <scope>NUCLEOTIDE SEQUENCE</scope>
    <source>
        <strain evidence="1">CPER-KK1</strain>
    </source>
</reference>
<organism evidence="1 2">
    <name type="scientific">Symplocastrum torsivum CPER-KK1</name>
    <dbReference type="NCBI Taxonomy" id="450513"/>
    <lineage>
        <taxon>Bacteria</taxon>
        <taxon>Bacillati</taxon>
        <taxon>Cyanobacteriota</taxon>
        <taxon>Cyanophyceae</taxon>
        <taxon>Oscillatoriophycideae</taxon>
        <taxon>Oscillatoriales</taxon>
        <taxon>Microcoleaceae</taxon>
        <taxon>Symplocastrum</taxon>
    </lineage>
</organism>
<proteinExistence type="predicted"/>